<proteinExistence type="predicted"/>
<keyword evidence="1" id="KW-0472">Membrane</keyword>
<feature type="non-terminal residue" evidence="2">
    <location>
        <position position="64"/>
    </location>
</feature>
<gene>
    <name evidence="2" type="ORF">S03H2_53509</name>
</gene>
<name>X1GXE1_9ZZZZ</name>
<sequence length="64" mass="7378">MWNFCEQPWTLIAAAVITLIVLLAMRSQILEKKRLYLWLLPILIAAAALALDYFIKTDLEKSTK</sequence>
<feature type="transmembrane region" description="Helical" evidence="1">
    <location>
        <begin position="6"/>
        <end position="24"/>
    </location>
</feature>
<evidence type="ECO:0000256" key="1">
    <source>
        <dbReference type="SAM" id="Phobius"/>
    </source>
</evidence>
<dbReference type="AlphaFoldDB" id="X1GXE1"/>
<keyword evidence="1" id="KW-0812">Transmembrane</keyword>
<dbReference type="EMBL" id="BARU01034060">
    <property type="protein sequence ID" value="GAH61847.1"/>
    <property type="molecule type" value="Genomic_DNA"/>
</dbReference>
<feature type="transmembrane region" description="Helical" evidence="1">
    <location>
        <begin position="36"/>
        <end position="55"/>
    </location>
</feature>
<comment type="caution">
    <text evidence="2">The sequence shown here is derived from an EMBL/GenBank/DDBJ whole genome shotgun (WGS) entry which is preliminary data.</text>
</comment>
<evidence type="ECO:0000313" key="2">
    <source>
        <dbReference type="EMBL" id="GAH61847.1"/>
    </source>
</evidence>
<organism evidence="2">
    <name type="scientific">marine sediment metagenome</name>
    <dbReference type="NCBI Taxonomy" id="412755"/>
    <lineage>
        <taxon>unclassified sequences</taxon>
        <taxon>metagenomes</taxon>
        <taxon>ecological metagenomes</taxon>
    </lineage>
</organism>
<accession>X1GXE1</accession>
<keyword evidence="1" id="KW-1133">Transmembrane helix</keyword>
<reference evidence="2" key="1">
    <citation type="journal article" date="2014" name="Front. Microbiol.">
        <title>High frequency of phylogenetically diverse reductive dehalogenase-homologous genes in deep subseafloor sedimentary metagenomes.</title>
        <authorList>
            <person name="Kawai M."/>
            <person name="Futagami T."/>
            <person name="Toyoda A."/>
            <person name="Takaki Y."/>
            <person name="Nishi S."/>
            <person name="Hori S."/>
            <person name="Arai W."/>
            <person name="Tsubouchi T."/>
            <person name="Morono Y."/>
            <person name="Uchiyama I."/>
            <person name="Ito T."/>
            <person name="Fujiyama A."/>
            <person name="Inagaki F."/>
            <person name="Takami H."/>
        </authorList>
    </citation>
    <scope>NUCLEOTIDE SEQUENCE</scope>
    <source>
        <strain evidence="2">Expedition CK06-06</strain>
    </source>
</reference>
<protein>
    <submittedName>
        <fullName evidence="2">Uncharacterized protein</fullName>
    </submittedName>
</protein>